<evidence type="ECO:0000313" key="1">
    <source>
        <dbReference type="EMBL" id="MCL6269385.1"/>
    </source>
</evidence>
<dbReference type="RefSeq" id="WP_249698387.1">
    <property type="nucleotide sequence ID" value="NZ_JAMFLX010000005.1"/>
</dbReference>
<dbReference type="Proteomes" id="UP001203338">
    <property type="component" value="Unassembled WGS sequence"/>
</dbReference>
<keyword evidence="2" id="KW-1185">Reference proteome</keyword>
<organism evidence="1 2">
    <name type="scientific">Parendozoicomonas callyspongiae</name>
    <dbReference type="NCBI Taxonomy" id="2942213"/>
    <lineage>
        <taxon>Bacteria</taxon>
        <taxon>Pseudomonadati</taxon>
        <taxon>Pseudomonadota</taxon>
        <taxon>Gammaproteobacteria</taxon>
        <taxon>Oceanospirillales</taxon>
        <taxon>Endozoicomonadaceae</taxon>
        <taxon>Parendozoicomonas</taxon>
    </lineage>
</organism>
<protein>
    <submittedName>
        <fullName evidence="1">Uncharacterized protein</fullName>
    </submittedName>
</protein>
<gene>
    <name evidence="1" type="ORF">M3P05_05420</name>
</gene>
<evidence type="ECO:0000313" key="2">
    <source>
        <dbReference type="Proteomes" id="UP001203338"/>
    </source>
</evidence>
<accession>A0ABT0PDF0</accession>
<dbReference type="EMBL" id="JAMFLX010000005">
    <property type="protein sequence ID" value="MCL6269385.1"/>
    <property type="molecule type" value="Genomic_DNA"/>
</dbReference>
<reference evidence="1 2" key="1">
    <citation type="submission" date="2022-05" db="EMBL/GenBank/DDBJ databases">
        <authorList>
            <person name="Park J.-S."/>
        </authorList>
    </citation>
    <scope>NUCLEOTIDE SEQUENCE [LARGE SCALE GENOMIC DNA]</scope>
    <source>
        <strain evidence="1 2">2012CJ34-2</strain>
    </source>
</reference>
<proteinExistence type="predicted"/>
<comment type="caution">
    <text evidence="1">The sequence shown here is derived from an EMBL/GenBank/DDBJ whole genome shotgun (WGS) entry which is preliminary data.</text>
</comment>
<sequence length="172" mass="19049">MNQAQTTPPVSEASKKVIVDHLNMRQANPQEQEDMGMMQSWLFQIAENIYTQLICIEPRDDDLTLIMMTPIAIKPHDEVPIMASALAAALSPVDIISLPDQLALRLIVRGNRNTIADLIDETIILFRHVAESVCVPAVQLASGDLNFQQAMEHALQALQKPSQSNQPTDQQA</sequence>
<name>A0ABT0PDF0_9GAMM</name>